<dbReference type="Proteomes" id="UP000485058">
    <property type="component" value="Unassembled WGS sequence"/>
</dbReference>
<evidence type="ECO:0000313" key="8">
    <source>
        <dbReference type="Proteomes" id="UP000485058"/>
    </source>
</evidence>
<dbReference type="InterPro" id="IPR029058">
    <property type="entry name" value="AB_hydrolase_fold"/>
</dbReference>
<feature type="region of interest" description="Disordered" evidence="6">
    <location>
        <begin position="1"/>
        <end position="29"/>
    </location>
</feature>
<protein>
    <submittedName>
        <fullName evidence="7">Phosphodiesterase</fullName>
    </submittedName>
</protein>
<accession>A0A6A0AG56</accession>
<dbReference type="AlphaFoldDB" id="A0A6A0AG56"/>
<dbReference type="GO" id="GO:0008239">
    <property type="term" value="F:dipeptidyl-peptidase activity"/>
    <property type="evidence" value="ECO:0007669"/>
    <property type="project" value="TreeGrafter"/>
</dbReference>
<keyword evidence="3" id="KW-0732">Signal</keyword>
<evidence type="ECO:0000256" key="4">
    <source>
        <dbReference type="ARBA" id="ARBA00022801"/>
    </source>
</evidence>
<keyword evidence="2" id="KW-0645">Protease</keyword>
<organism evidence="7 8">
    <name type="scientific">Haematococcus lacustris</name>
    <name type="common">Green alga</name>
    <name type="synonym">Haematococcus pluvialis</name>
    <dbReference type="NCBI Taxonomy" id="44745"/>
    <lineage>
        <taxon>Eukaryota</taxon>
        <taxon>Viridiplantae</taxon>
        <taxon>Chlorophyta</taxon>
        <taxon>core chlorophytes</taxon>
        <taxon>Chlorophyceae</taxon>
        <taxon>CS clade</taxon>
        <taxon>Chlamydomonadales</taxon>
        <taxon>Haematococcaceae</taxon>
        <taxon>Haematococcus</taxon>
    </lineage>
</organism>
<reference evidence="7 8" key="1">
    <citation type="submission" date="2020-02" db="EMBL/GenBank/DDBJ databases">
        <title>Draft genome sequence of Haematococcus lacustris strain NIES-144.</title>
        <authorList>
            <person name="Morimoto D."/>
            <person name="Nakagawa S."/>
            <person name="Yoshida T."/>
            <person name="Sawayama S."/>
        </authorList>
    </citation>
    <scope>NUCLEOTIDE SEQUENCE [LARGE SCALE GENOMIC DNA]</scope>
    <source>
        <strain evidence="7 8">NIES-144</strain>
    </source>
</reference>
<evidence type="ECO:0000256" key="2">
    <source>
        <dbReference type="ARBA" id="ARBA00022670"/>
    </source>
</evidence>
<comment type="caution">
    <text evidence="7">The sequence shown here is derived from an EMBL/GenBank/DDBJ whole genome shotgun (WGS) entry which is preliminary data.</text>
</comment>
<proteinExistence type="inferred from homology"/>
<comment type="similarity">
    <text evidence="1">Belongs to the peptidase S28 family.</text>
</comment>
<dbReference type="GO" id="GO:0006508">
    <property type="term" value="P:proteolysis"/>
    <property type="evidence" value="ECO:0007669"/>
    <property type="project" value="UniProtKB-KW"/>
</dbReference>
<name>A0A6A0AG56_HAELA</name>
<evidence type="ECO:0000256" key="5">
    <source>
        <dbReference type="ARBA" id="ARBA00023180"/>
    </source>
</evidence>
<dbReference type="InterPro" id="IPR008758">
    <property type="entry name" value="Peptidase_S28"/>
</dbReference>
<sequence>MHMHKAGHKSRIDWPSTSTPTHARSPPAPTVFAPLRRHRRVDGSMALLKGQYIIHWIKQPVDHFSRVQEVAAKTWKQRYVVCTDFWNPSGGPIFFYAGNEADVMLYVNATGLMWENALQFGALLVFAEVWCLAYLNPPSMLAPKSLRALGAEVLQSQGSQGRGAQNPSLSGFGMLASPKKTTSCLMLSLRFVDTSAMSSSSFTSAMSSSPCQAQNKAVGQLLTHHRYYGASQPFGPDSWRQQPGYLTSQQAMADFAHLMHALRNGLLPGAQDSPIIVFGGSYGGELAAWLRMKYPHLVAGAIAASAPIGAFPGVPGFEPATFWKVVTYGASEAAGAAAGCAPAVRAVFQHLMELPHSQKV</sequence>
<keyword evidence="4" id="KW-0378">Hydrolase</keyword>
<evidence type="ECO:0000256" key="3">
    <source>
        <dbReference type="ARBA" id="ARBA00022729"/>
    </source>
</evidence>
<evidence type="ECO:0000256" key="6">
    <source>
        <dbReference type="SAM" id="MobiDB-lite"/>
    </source>
</evidence>
<evidence type="ECO:0000256" key="1">
    <source>
        <dbReference type="ARBA" id="ARBA00011079"/>
    </source>
</evidence>
<dbReference type="EMBL" id="BLLF01005744">
    <property type="protein sequence ID" value="GFH31582.1"/>
    <property type="molecule type" value="Genomic_DNA"/>
</dbReference>
<dbReference type="GO" id="GO:0070008">
    <property type="term" value="F:serine-type exopeptidase activity"/>
    <property type="evidence" value="ECO:0007669"/>
    <property type="project" value="InterPro"/>
</dbReference>
<dbReference type="Gene3D" id="3.40.50.1820">
    <property type="entry name" value="alpha/beta hydrolase"/>
    <property type="match status" value="1"/>
</dbReference>
<dbReference type="PANTHER" id="PTHR11010:SF38">
    <property type="entry name" value="LYSOSOMAL PRO-X CARBOXYPEPTIDASE"/>
    <property type="match status" value="1"/>
</dbReference>
<gene>
    <name evidence="7" type="ORF">HaLaN_30654</name>
</gene>
<keyword evidence="5" id="KW-0325">Glycoprotein</keyword>
<dbReference type="SUPFAM" id="SSF53474">
    <property type="entry name" value="alpha/beta-Hydrolases"/>
    <property type="match status" value="1"/>
</dbReference>
<keyword evidence="8" id="KW-1185">Reference proteome</keyword>
<dbReference type="PANTHER" id="PTHR11010">
    <property type="entry name" value="PROTEASE S28 PRO-X CARBOXYPEPTIDASE-RELATED"/>
    <property type="match status" value="1"/>
</dbReference>
<dbReference type="Pfam" id="PF05577">
    <property type="entry name" value="Peptidase_S28"/>
    <property type="match status" value="2"/>
</dbReference>
<evidence type="ECO:0000313" key="7">
    <source>
        <dbReference type="EMBL" id="GFH31582.1"/>
    </source>
</evidence>